<dbReference type="InterPro" id="IPR005114">
    <property type="entry name" value="Helicase_assoc"/>
</dbReference>
<dbReference type="EMBL" id="JBHSPX010000004">
    <property type="protein sequence ID" value="MFC6064339.1"/>
    <property type="molecule type" value="Genomic_DNA"/>
</dbReference>
<dbReference type="Pfam" id="PF04851">
    <property type="entry name" value="ResIII"/>
    <property type="match status" value="1"/>
</dbReference>
<feature type="domain" description="Helicase ATP-binding" evidence="2">
    <location>
        <begin position="21"/>
        <end position="202"/>
    </location>
</feature>
<organism evidence="3 4">
    <name type="scientific">Streptomyces ochraceiscleroticus</name>
    <dbReference type="NCBI Taxonomy" id="47761"/>
    <lineage>
        <taxon>Bacteria</taxon>
        <taxon>Bacillati</taxon>
        <taxon>Actinomycetota</taxon>
        <taxon>Actinomycetes</taxon>
        <taxon>Kitasatosporales</taxon>
        <taxon>Streptomycetaceae</taxon>
        <taxon>Streptomyces</taxon>
    </lineage>
</organism>
<gene>
    <name evidence="3" type="ORF">ACFP4F_17550</name>
</gene>
<dbReference type="Gene3D" id="6.10.140.530">
    <property type="match status" value="1"/>
</dbReference>
<dbReference type="InterPro" id="IPR001650">
    <property type="entry name" value="Helicase_C-like"/>
</dbReference>
<dbReference type="Pfam" id="PF03457">
    <property type="entry name" value="HA"/>
    <property type="match status" value="2"/>
</dbReference>
<accession>A0ABW1MKQ2</accession>
<comment type="caution">
    <text evidence="3">The sequence shown here is derived from an EMBL/GenBank/DDBJ whole genome shotgun (WGS) entry which is preliminary data.</text>
</comment>
<dbReference type="InterPro" id="IPR050742">
    <property type="entry name" value="Helicase_Restrict-Modif_Enz"/>
</dbReference>
<dbReference type="CDD" id="cd18785">
    <property type="entry name" value="SF2_C"/>
    <property type="match status" value="1"/>
</dbReference>
<dbReference type="Gene3D" id="3.40.50.300">
    <property type="entry name" value="P-loop containing nucleotide triphosphate hydrolases"/>
    <property type="match status" value="2"/>
</dbReference>
<keyword evidence="4" id="KW-1185">Reference proteome</keyword>
<dbReference type="PROSITE" id="PS51192">
    <property type="entry name" value="HELICASE_ATP_BIND_1"/>
    <property type="match status" value="1"/>
</dbReference>
<dbReference type="RefSeq" id="WP_051862620.1">
    <property type="nucleotide sequence ID" value="NZ_JBHSPX010000004.1"/>
</dbReference>
<dbReference type="InterPro" id="IPR006935">
    <property type="entry name" value="Helicase/UvrB_N"/>
</dbReference>
<feature type="region of interest" description="Disordered" evidence="1">
    <location>
        <begin position="182"/>
        <end position="204"/>
    </location>
</feature>
<dbReference type="InterPro" id="IPR014001">
    <property type="entry name" value="Helicase_ATP-bd"/>
</dbReference>
<evidence type="ECO:0000259" key="2">
    <source>
        <dbReference type="PROSITE" id="PS51192"/>
    </source>
</evidence>
<proteinExistence type="predicted"/>
<dbReference type="SUPFAM" id="SSF52540">
    <property type="entry name" value="P-loop containing nucleoside triphosphate hydrolases"/>
    <property type="match status" value="1"/>
</dbReference>
<reference evidence="4" key="1">
    <citation type="journal article" date="2019" name="Int. J. Syst. Evol. Microbiol.">
        <title>The Global Catalogue of Microorganisms (GCM) 10K type strain sequencing project: providing services to taxonomists for standard genome sequencing and annotation.</title>
        <authorList>
            <consortium name="The Broad Institute Genomics Platform"/>
            <consortium name="The Broad Institute Genome Sequencing Center for Infectious Disease"/>
            <person name="Wu L."/>
            <person name="Ma J."/>
        </authorList>
    </citation>
    <scope>NUCLEOTIDE SEQUENCE [LARGE SCALE GENOMIC DNA]</scope>
    <source>
        <strain evidence="4">CGMCC 1.15180</strain>
    </source>
</reference>
<dbReference type="PANTHER" id="PTHR47396:SF1">
    <property type="entry name" value="ATP-DEPENDENT HELICASE IRC3-RELATED"/>
    <property type="match status" value="1"/>
</dbReference>
<evidence type="ECO:0000256" key="1">
    <source>
        <dbReference type="SAM" id="MobiDB-lite"/>
    </source>
</evidence>
<sequence length="794" mass="88476">MVKPPAKKPWPHQRRAIDALTRTLRYMPRATAVSASASGKTLIAQQCADNLAPQGRVLVLVPYLELITQTADAWRETGRAGQFLGVCCHRDRSSPLLGHMPMTTKAPVLADQIARAHGPVTVFATYQSLQVIIKAHRDHRLPAWDLAIADEAHHTAGALTKDWAAIHDDTKVPAHRRIYLTATPRTGDEPEDPPNPEAPTAPLASMNDIDIFGPTVFTLTLTDAIAEGILADFRLVFPEIGDEELRTALTTHPHTTPEYDGPRVAAAQIALLRTMARYDLRQVLCFFNHINTARMFAETLNATAAVLPDFDPDTLWAQAVYSGQGRHQRAAILAHFGRRPDASEPIERRVLTNVRVISEGFDLPGIDGLAFIEPKYSTVEVVQAVGRGLRQPPGSGKIVTVIMPVYLAPRKSAEESVKDSDFYLLWKILTGLRTYDQHPLSPWSTRHGRGLEGPMPPAPGPERADEIAPLLQLRALEPDLGTWMCGMSSAVRYLDTHGDLDIPADYIDPEGFPLGRWLAYQCDLKTAGNLAPARLTAMNKLGVIWRHTGDSTEHQLDVARAYFARNGHLTPAREETLEGSPVGEWLCTERTRNRHGREPTALSRALSEITPHWNPPWPTEWQRMYALAHAAARADRLDIPVDFPGDDCDPAIRWIDRQVDCYLALLPGQQQLLADLPLSHPLALLLQEHHHRWDTAFCRGLRAARHYRKHHGHLRVPAQHIEKFRGERVHLGTWITRLSARISSLTLEEINALEHLGIEWDPALRRITSSVPQSHSPQGWSLANSRLNWPLTGG</sequence>
<evidence type="ECO:0000313" key="4">
    <source>
        <dbReference type="Proteomes" id="UP001596139"/>
    </source>
</evidence>
<dbReference type="InterPro" id="IPR027417">
    <property type="entry name" value="P-loop_NTPase"/>
</dbReference>
<dbReference type="Pfam" id="PF00271">
    <property type="entry name" value="Helicase_C"/>
    <property type="match status" value="1"/>
</dbReference>
<name>A0ABW1MKQ2_9ACTN</name>
<dbReference type="PANTHER" id="PTHR47396">
    <property type="entry name" value="TYPE I RESTRICTION ENZYME ECOKI R PROTEIN"/>
    <property type="match status" value="1"/>
</dbReference>
<dbReference type="Proteomes" id="UP001596139">
    <property type="component" value="Unassembled WGS sequence"/>
</dbReference>
<dbReference type="SMART" id="SM00487">
    <property type="entry name" value="DEXDc"/>
    <property type="match status" value="1"/>
</dbReference>
<protein>
    <submittedName>
        <fullName evidence="3">Helicase associated domain protein</fullName>
    </submittedName>
</protein>
<evidence type="ECO:0000313" key="3">
    <source>
        <dbReference type="EMBL" id="MFC6064339.1"/>
    </source>
</evidence>